<evidence type="ECO:0000256" key="6">
    <source>
        <dbReference type="ARBA" id="ARBA00022777"/>
    </source>
</evidence>
<keyword evidence="6 9" id="KW-0418">Kinase</keyword>
<dbReference type="Gene3D" id="3.30.420.40">
    <property type="match status" value="2"/>
</dbReference>
<dbReference type="Pfam" id="PF00480">
    <property type="entry name" value="ROK"/>
    <property type="match status" value="1"/>
</dbReference>
<evidence type="ECO:0000256" key="1">
    <source>
        <dbReference type="ARBA" id="ARBA00006479"/>
    </source>
</evidence>
<dbReference type="GO" id="GO:0005524">
    <property type="term" value="F:ATP binding"/>
    <property type="evidence" value="ECO:0007669"/>
    <property type="project" value="UniProtKB-KW"/>
</dbReference>
<dbReference type="OrthoDB" id="9810372at2"/>
<evidence type="ECO:0000256" key="2">
    <source>
        <dbReference type="ARBA" id="ARBA00012323"/>
    </source>
</evidence>
<dbReference type="RefSeq" id="WP_015009879.1">
    <property type="nucleotide sequence ID" value="NC_018704.1"/>
</dbReference>
<dbReference type="EMBL" id="AP012050">
    <property type="protein sequence ID" value="BAM47274.1"/>
    <property type="molecule type" value="Genomic_DNA"/>
</dbReference>
<accession>K0IXY2</accession>
<dbReference type="KEGG" id="axl:AXY_11420"/>
<keyword evidence="7" id="KW-0067">ATP-binding</keyword>
<name>K0IXY2_AMPXN</name>
<keyword evidence="10" id="KW-1185">Reference proteome</keyword>
<dbReference type="NCBIfam" id="TIGR00744">
    <property type="entry name" value="ROK_glcA_fam"/>
    <property type="match status" value="1"/>
</dbReference>
<evidence type="ECO:0000256" key="8">
    <source>
        <dbReference type="ARBA" id="ARBA00032386"/>
    </source>
</evidence>
<evidence type="ECO:0000256" key="3">
    <source>
        <dbReference type="ARBA" id="ARBA00014701"/>
    </source>
</evidence>
<evidence type="ECO:0000313" key="9">
    <source>
        <dbReference type="EMBL" id="BAM47274.1"/>
    </source>
</evidence>
<dbReference type="GO" id="GO:0005737">
    <property type="term" value="C:cytoplasm"/>
    <property type="evidence" value="ECO:0007669"/>
    <property type="project" value="InterPro"/>
</dbReference>
<gene>
    <name evidence="9" type="primary">glcK</name>
    <name evidence="9" type="ordered locus">AXY_11420</name>
</gene>
<dbReference type="InterPro" id="IPR043129">
    <property type="entry name" value="ATPase_NBD"/>
</dbReference>
<organism evidence="9 10">
    <name type="scientific">Amphibacillus xylanus (strain ATCC 51415 / DSM 6626 / JCM 7361 / LMG 17667 / NBRC 15112 / Ep01)</name>
    <dbReference type="NCBI Taxonomy" id="698758"/>
    <lineage>
        <taxon>Bacteria</taxon>
        <taxon>Bacillati</taxon>
        <taxon>Bacillota</taxon>
        <taxon>Bacilli</taxon>
        <taxon>Bacillales</taxon>
        <taxon>Bacillaceae</taxon>
        <taxon>Amphibacillus</taxon>
    </lineage>
</organism>
<dbReference type="Proteomes" id="UP000006294">
    <property type="component" value="Chromosome"/>
</dbReference>
<sequence length="319" mass="33927">MRNILLGVDIGGTTIKMGITNVDGQMIDKWEIPTQINDKADQIPNDIWNSIKEKLSVHQITEDQLIGIGAGAPGFVIADTGVIAEAVNLGWKNFPLGERLNQLSGLPVYVENDANIAALGENWLGAGDLSDDLIMITLGTGVGGGIITNGKIISGTNGTAGEIGHMTMVHDGHLCNCGRTGCLETIASATGISRLAEEKVNRYQDSILYSTYQKKNKLSAKDVFKAYEKNDPCAKEVVSYVLDVLGLAISNMTTVLNPEKILIGGGVSKAGDVLLNPLKASYQKYALPRIHQGSTIEIARLGNDAGIIGGAYLVKQHSL</sequence>
<dbReference type="STRING" id="698758.AXY_11420"/>
<dbReference type="EC" id="2.7.1.2" evidence="2"/>
<comment type="similarity">
    <text evidence="1">Belongs to the ROK (NagC/XylR) family.</text>
</comment>
<dbReference type="PROSITE" id="PS01125">
    <property type="entry name" value="ROK"/>
    <property type="match status" value="1"/>
</dbReference>
<dbReference type="PANTHER" id="PTHR18964:SF149">
    <property type="entry name" value="BIFUNCTIONAL UDP-N-ACETYLGLUCOSAMINE 2-EPIMERASE_N-ACETYLMANNOSAMINE KINASE"/>
    <property type="match status" value="1"/>
</dbReference>
<dbReference type="eggNOG" id="COG1940">
    <property type="taxonomic scope" value="Bacteria"/>
</dbReference>
<reference evidence="9 10" key="1">
    <citation type="submission" date="2011-01" db="EMBL/GenBank/DDBJ databases">
        <title>Whole genome sequence of Amphibacillus xylinus NBRC 15112.</title>
        <authorList>
            <person name="Nakazawa H."/>
            <person name="Katano Y."/>
            <person name="Nakamura S."/>
            <person name="Sasagawa M."/>
            <person name="Fukada J."/>
            <person name="Arai T."/>
            <person name="Sasakura N."/>
            <person name="Mochizuki D."/>
            <person name="Hosoyama A."/>
            <person name="Harada K."/>
            <person name="Horikawa H."/>
            <person name="Kato Y."/>
            <person name="Harada T."/>
            <person name="Sasaki K."/>
            <person name="Sekiguchi M."/>
            <person name="Hodoyama M."/>
            <person name="Nishiko R."/>
            <person name="Narita H."/>
            <person name="Hanamaki A."/>
            <person name="Hata C."/>
            <person name="Konno Y."/>
            <person name="Niimura Y."/>
            <person name="Yamazaki S."/>
            <person name="Fujita N."/>
        </authorList>
    </citation>
    <scope>NUCLEOTIDE SEQUENCE [LARGE SCALE GENOMIC DNA]</scope>
    <source>
        <strain evidence="10">ATCC 51415 / DSM 6626 / JCM 7361 / LMG 17667 / NBRC 15112 / Ep01</strain>
    </source>
</reference>
<keyword evidence="5" id="KW-0547">Nucleotide-binding</keyword>
<evidence type="ECO:0000256" key="5">
    <source>
        <dbReference type="ARBA" id="ARBA00022741"/>
    </source>
</evidence>
<dbReference type="InterPro" id="IPR000600">
    <property type="entry name" value="ROK"/>
</dbReference>
<evidence type="ECO:0000256" key="4">
    <source>
        <dbReference type="ARBA" id="ARBA00022679"/>
    </source>
</evidence>
<protein>
    <recommendedName>
        <fullName evidence="3">Glucokinase</fullName>
        <ecNumber evidence="2">2.7.1.2</ecNumber>
    </recommendedName>
    <alternativeName>
        <fullName evidence="8">Glucose kinase</fullName>
    </alternativeName>
</protein>
<dbReference type="GO" id="GO:0006096">
    <property type="term" value="P:glycolytic process"/>
    <property type="evidence" value="ECO:0007669"/>
    <property type="project" value="InterPro"/>
</dbReference>
<proteinExistence type="inferred from homology"/>
<dbReference type="AlphaFoldDB" id="K0IXY2"/>
<dbReference type="InterPro" id="IPR004654">
    <property type="entry name" value="ROK_glcA"/>
</dbReference>
<evidence type="ECO:0000256" key="7">
    <source>
        <dbReference type="ARBA" id="ARBA00022840"/>
    </source>
</evidence>
<keyword evidence="4 9" id="KW-0808">Transferase</keyword>
<dbReference type="PATRIC" id="fig|698758.3.peg.1140"/>
<dbReference type="HOGENOM" id="CLU_036604_0_4_9"/>
<dbReference type="PANTHER" id="PTHR18964">
    <property type="entry name" value="ROK (REPRESSOR, ORF, KINASE) FAMILY"/>
    <property type="match status" value="1"/>
</dbReference>
<dbReference type="GO" id="GO:0004340">
    <property type="term" value="F:glucokinase activity"/>
    <property type="evidence" value="ECO:0007669"/>
    <property type="project" value="UniProtKB-EC"/>
</dbReference>
<dbReference type="InterPro" id="IPR049874">
    <property type="entry name" value="ROK_cs"/>
</dbReference>
<dbReference type="SUPFAM" id="SSF53067">
    <property type="entry name" value="Actin-like ATPase domain"/>
    <property type="match status" value="1"/>
</dbReference>
<evidence type="ECO:0000313" key="10">
    <source>
        <dbReference type="Proteomes" id="UP000006294"/>
    </source>
</evidence>